<protein>
    <recommendedName>
        <fullName evidence="7">Rhodopsin domain-containing protein</fullName>
    </recommendedName>
</protein>
<gene>
    <name evidence="8" type="ORF">KVT40_007372</name>
</gene>
<reference evidence="8" key="1">
    <citation type="submission" date="2021-07" db="EMBL/GenBank/DDBJ databases">
        <title>Elsinoe batatas strain:CRI-CJ2 Genome sequencing and assembly.</title>
        <authorList>
            <person name="Huang L."/>
        </authorList>
    </citation>
    <scope>NUCLEOTIDE SEQUENCE</scope>
    <source>
        <strain evidence="8">CRI-CJ2</strain>
    </source>
</reference>
<feature type="transmembrane region" description="Helical" evidence="6">
    <location>
        <begin position="41"/>
        <end position="62"/>
    </location>
</feature>
<dbReference type="GO" id="GO:0016020">
    <property type="term" value="C:membrane"/>
    <property type="evidence" value="ECO:0007669"/>
    <property type="project" value="UniProtKB-SubCell"/>
</dbReference>
<comment type="similarity">
    <text evidence="5">Belongs to the SAT4 family.</text>
</comment>
<feature type="transmembrane region" description="Helical" evidence="6">
    <location>
        <begin position="175"/>
        <end position="198"/>
    </location>
</feature>
<dbReference type="OrthoDB" id="2988756at2759"/>
<evidence type="ECO:0000259" key="7">
    <source>
        <dbReference type="Pfam" id="PF20684"/>
    </source>
</evidence>
<accession>A0A8K0KVZ8</accession>
<feature type="transmembrane region" description="Helical" evidence="6">
    <location>
        <begin position="91"/>
        <end position="117"/>
    </location>
</feature>
<keyword evidence="4 6" id="KW-0472">Membrane</keyword>
<feature type="transmembrane region" description="Helical" evidence="6">
    <location>
        <begin position="244"/>
        <end position="268"/>
    </location>
</feature>
<evidence type="ECO:0000256" key="1">
    <source>
        <dbReference type="ARBA" id="ARBA00004141"/>
    </source>
</evidence>
<evidence type="ECO:0000313" key="8">
    <source>
        <dbReference type="EMBL" id="KAG8624305.1"/>
    </source>
</evidence>
<keyword evidence="9" id="KW-1185">Reference proteome</keyword>
<keyword evidence="2 6" id="KW-0812">Transmembrane</keyword>
<organism evidence="8 9">
    <name type="scientific">Elsinoe batatas</name>
    <dbReference type="NCBI Taxonomy" id="2601811"/>
    <lineage>
        <taxon>Eukaryota</taxon>
        <taxon>Fungi</taxon>
        <taxon>Dikarya</taxon>
        <taxon>Ascomycota</taxon>
        <taxon>Pezizomycotina</taxon>
        <taxon>Dothideomycetes</taxon>
        <taxon>Dothideomycetidae</taxon>
        <taxon>Myriangiales</taxon>
        <taxon>Elsinoaceae</taxon>
        <taxon>Elsinoe</taxon>
    </lineage>
</organism>
<evidence type="ECO:0000256" key="4">
    <source>
        <dbReference type="ARBA" id="ARBA00023136"/>
    </source>
</evidence>
<dbReference type="InterPro" id="IPR052337">
    <property type="entry name" value="SAT4-like"/>
</dbReference>
<comment type="caution">
    <text evidence="8">The sequence shown here is derived from an EMBL/GenBank/DDBJ whole genome shotgun (WGS) entry which is preliminary data.</text>
</comment>
<evidence type="ECO:0000313" key="9">
    <source>
        <dbReference type="Proteomes" id="UP000809789"/>
    </source>
</evidence>
<dbReference type="PANTHER" id="PTHR33048">
    <property type="entry name" value="PTH11-LIKE INTEGRAL MEMBRANE PROTEIN (AFU_ORTHOLOGUE AFUA_5G11245)"/>
    <property type="match status" value="1"/>
</dbReference>
<proteinExistence type="inferred from homology"/>
<dbReference type="Proteomes" id="UP000809789">
    <property type="component" value="Unassembled WGS sequence"/>
</dbReference>
<evidence type="ECO:0000256" key="2">
    <source>
        <dbReference type="ARBA" id="ARBA00022692"/>
    </source>
</evidence>
<evidence type="ECO:0000256" key="6">
    <source>
        <dbReference type="SAM" id="Phobius"/>
    </source>
</evidence>
<comment type="subcellular location">
    <subcellularLocation>
        <location evidence="1">Membrane</location>
        <topology evidence="1">Multi-pass membrane protein</topology>
    </subcellularLocation>
</comment>
<dbReference type="EMBL" id="JAESVG020000009">
    <property type="protein sequence ID" value="KAG8624305.1"/>
    <property type="molecule type" value="Genomic_DNA"/>
</dbReference>
<dbReference type="AlphaFoldDB" id="A0A8K0KVZ8"/>
<feature type="transmembrane region" description="Helical" evidence="6">
    <location>
        <begin position="210"/>
        <end position="232"/>
    </location>
</feature>
<dbReference type="Pfam" id="PF20684">
    <property type="entry name" value="Fung_rhodopsin"/>
    <property type="match status" value="1"/>
</dbReference>
<evidence type="ECO:0000256" key="3">
    <source>
        <dbReference type="ARBA" id="ARBA00022989"/>
    </source>
</evidence>
<name>A0A8K0KVZ8_9PEZI</name>
<feature type="transmembrane region" description="Helical" evidence="6">
    <location>
        <begin position="129"/>
        <end position="151"/>
    </location>
</feature>
<evidence type="ECO:0000256" key="5">
    <source>
        <dbReference type="ARBA" id="ARBA00038359"/>
    </source>
</evidence>
<sequence length="329" mass="35746">MPITSADSLRSVYTCSTLAALLLATRLGTSTIQPKPFDASFFIALLGLVCIICRAVCVAIGLRKAGSVALLASTPPGSRVYDQLYHEVKTYALLLLAARVFVTTALWSMNTLVLLLYRPLVSHMTWTKRVITGTWILIAITYVAVVLITFLDCQPFRLYWDVNNVRRCSQTQIQLLAQCVSNAAIELILMAIAIPVVSVRGAKRSQVIRLSCFISLGVFCVIVSVVRIRYVWADDGSLPGRSFWASISLLIATCVANAPALYGAAVLLHRKATGASYGYGATTGHGTTRGKSGKGGTQMETQIQVQDEEKGPIQVEVEVTMTQDTPIRK</sequence>
<dbReference type="InterPro" id="IPR049326">
    <property type="entry name" value="Rhodopsin_dom_fungi"/>
</dbReference>
<dbReference type="PANTHER" id="PTHR33048:SF166">
    <property type="entry name" value="PTH11-LIKE INTEGRAL MEMBRANE PROTEIN"/>
    <property type="match status" value="1"/>
</dbReference>
<feature type="domain" description="Rhodopsin" evidence="7">
    <location>
        <begin position="52"/>
        <end position="260"/>
    </location>
</feature>
<keyword evidence="3 6" id="KW-1133">Transmembrane helix</keyword>